<organism evidence="2 3">
    <name type="scientific">Geodia barretti</name>
    <name type="common">Barrett's horny sponge</name>
    <dbReference type="NCBI Taxonomy" id="519541"/>
    <lineage>
        <taxon>Eukaryota</taxon>
        <taxon>Metazoa</taxon>
        <taxon>Porifera</taxon>
        <taxon>Demospongiae</taxon>
        <taxon>Heteroscleromorpha</taxon>
        <taxon>Tetractinellida</taxon>
        <taxon>Astrophorina</taxon>
        <taxon>Geodiidae</taxon>
        <taxon>Geodia</taxon>
    </lineage>
</organism>
<dbReference type="Proteomes" id="UP001174909">
    <property type="component" value="Unassembled WGS sequence"/>
</dbReference>
<dbReference type="EMBL" id="CASHTH010004314">
    <property type="protein sequence ID" value="CAI8055896.1"/>
    <property type="molecule type" value="Genomic_DNA"/>
</dbReference>
<keyword evidence="3" id="KW-1185">Reference proteome</keyword>
<feature type="transmembrane region" description="Helical" evidence="1">
    <location>
        <begin position="51"/>
        <end position="72"/>
    </location>
</feature>
<accession>A0AA35TZI9</accession>
<evidence type="ECO:0000256" key="1">
    <source>
        <dbReference type="SAM" id="Phobius"/>
    </source>
</evidence>
<gene>
    <name evidence="2" type="ORF">GBAR_LOCUS30471</name>
</gene>
<comment type="caution">
    <text evidence="2">The sequence shown here is derived from an EMBL/GenBank/DDBJ whole genome shotgun (WGS) entry which is preliminary data.</text>
</comment>
<keyword evidence="1" id="KW-0812">Transmembrane</keyword>
<dbReference type="PANTHER" id="PTHR35442:SF1">
    <property type="entry name" value="CATION CHANNEL SPERM-ASSOCIATED AUXILIARY SUBUNIT TMEM249"/>
    <property type="match status" value="1"/>
</dbReference>
<evidence type="ECO:0000313" key="2">
    <source>
        <dbReference type="EMBL" id="CAI8055896.1"/>
    </source>
</evidence>
<dbReference type="InterPro" id="IPR027861">
    <property type="entry name" value="TMEM249"/>
</dbReference>
<protein>
    <submittedName>
        <fullName evidence="2">Uncharacterized protein</fullName>
    </submittedName>
</protein>
<feature type="transmembrane region" description="Helical" evidence="1">
    <location>
        <begin position="78"/>
        <end position="94"/>
    </location>
</feature>
<dbReference type="Pfam" id="PF15158">
    <property type="entry name" value="TMEM249"/>
    <property type="match status" value="1"/>
</dbReference>
<keyword evidence="1" id="KW-1133">Transmembrane helix</keyword>
<evidence type="ECO:0000313" key="3">
    <source>
        <dbReference type="Proteomes" id="UP001174909"/>
    </source>
</evidence>
<proteinExistence type="predicted"/>
<dbReference type="AlphaFoldDB" id="A0AA35TZI9"/>
<dbReference type="PANTHER" id="PTHR35442">
    <property type="entry name" value="TRANSMEMBRANE PROTEIN 249"/>
    <property type="match status" value="1"/>
</dbReference>
<keyword evidence="1" id="KW-0472">Membrane</keyword>
<reference evidence="2" key="1">
    <citation type="submission" date="2023-03" db="EMBL/GenBank/DDBJ databases">
        <authorList>
            <person name="Steffen K."/>
            <person name="Cardenas P."/>
        </authorList>
    </citation>
    <scope>NUCLEOTIDE SEQUENCE</scope>
</reference>
<sequence>MGLLSALGIFQAPEAVLERQLQANPYHPFHLASSEGEDENKVFVYTSRHSWFYLYLAVAIASFLFVIIWPSAGNDSEYVVFGVAVFFLALYLVLETWPQWSIVLEPASHHYSVYHGSHLTVSQHCHNIYVRLVCEKTSSRSPHYQLVLDGWGLEATIHLTRKTTNRKKLRHLAHELTANLQINYFDSHNSSKHHIIRHTRPFTGSVKPPETEIHEDFSISRCAATNFSETCASIILSLQSQNL</sequence>
<name>A0AA35TZI9_GEOBA</name>